<dbReference type="Gene3D" id="1.20.1250.20">
    <property type="entry name" value="MFS general substrate transporter like domains"/>
    <property type="match status" value="1"/>
</dbReference>
<accession>E7RV78</accession>
<feature type="transmembrane region" description="Helical" evidence="5">
    <location>
        <begin position="298"/>
        <end position="318"/>
    </location>
</feature>
<feature type="compositionally biased region" description="Low complexity" evidence="4">
    <location>
        <begin position="36"/>
        <end position="48"/>
    </location>
</feature>
<dbReference type="Pfam" id="PF07690">
    <property type="entry name" value="MFS_1"/>
    <property type="match status" value="1"/>
</dbReference>
<keyword evidence="2 5" id="KW-1133">Transmembrane helix</keyword>
<name>E7RV78_9BURK</name>
<feature type="domain" description="Major facilitator superfamily (MFS) profile" evidence="6">
    <location>
        <begin position="58"/>
        <end position="439"/>
    </location>
</feature>
<feature type="transmembrane region" description="Helical" evidence="5">
    <location>
        <begin position="150"/>
        <end position="168"/>
    </location>
</feature>
<dbReference type="GO" id="GO:0022857">
    <property type="term" value="F:transmembrane transporter activity"/>
    <property type="evidence" value="ECO:0007669"/>
    <property type="project" value="InterPro"/>
</dbReference>
<proteinExistence type="predicted"/>
<dbReference type="HOGENOM" id="CLU_038046_1_0_4"/>
<feature type="transmembrane region" description="Helical" evidence="5">
    <location>
        <begin position="384"/>
        <end position="407"/>
    </location>
</feature>
<feature type="transmembrane region" description="Helical" evidence="5">
    <location>
        <begin position="126"/>
        <end position="144"/>
    </location>
</feature>
<dbReference type="InterPro" id="IPR020846">
    <property type="entry name" value="MFS_dom"/>
</dbReference>
<dbReference type="PANTHER" id="PTHR23523:SF2">
    <property type="entry name" value="2-NITROIMIDAZOLE TRANSPORTER"/>
    <property type="match status" value="1"/>
</dbReference>
<evidence type="ECO:0000256" key="3">
    <source>
        <dbReference type="ARBA" id="ARBA00023136"/>
    </source>
</evidence>
<feature type="transmembrane region" description="Helical" evidence="5">
    <location>
        <begin position="211"/>
        <end position="230"/>
    </location>
</feature>
<comment type="caution">
    <text evidence="7">The sequence shown here is derived from an EMBL/GenBank/DDBJ whole genome shotgun (WGS) entry which is preliminary data.</text>
</comment>
<evidence type="ECO:0000256" key="4">
    <source>
        <dbReference type="SAM" id="MobiDB-lite"/>
    </source>
</evidence>
<evidence type="ECO:0000256" key="2">
    <source>
        <dbReference type="ARBA" id="ARBA00022989"/>
    </source>
</evidence>
<feature type="compositionally biased region" description="Polar residues" evidence="4">
    <location>
        <begin position="7"/>
        <end position="18"/>
    </location>
</feature>
<gene>
    <name evidence="7" type="ORF">HMPREF0551_0590</name>
</gene>
<dbReference type="AlphaFoldDB" id="E7RV78"/>
<organism evidence="7 8">
    <name type="scientific">Lautropia mirabilis ATCC 51599</name>
    <dbReference type="NCBI Taxonomy" id="887898"/>
    <lineage>
        <taxon>Bacteria</taxon>
        <taxon>Pseudomonadati</taxon>
        <taxon>Pseudomonadota</taxon>
        <taxon>Betaproteobacteria</taxon>
        <taxon>Burkholderiales</taxon>
        <taxon>Burkholderiaceae</taxon>
        <taxon>Lautropia</taxon>
    </lineage>
</organism>
<feature type="transmembrane region" description="Helical" evidence="5">
    <location>
        <begin position="325"/>
        <end position="344"/>
    </location>
</feature>
<dbReference type="STRING" id="887898.HMPREF0551_0590"/>
<dbReference type="SUPFAM" id="SSF103473">
    <property type="entry name" value="MFS general substrate transporter"/>
    <property type="match status" value="1"/>
</dbReference>
<evidence type="ECO:0000256" key="5">
    <source>
        <dbReference type="SAM" id="Phobius"/>
    </source>
</evidence>
<evidence type="ECO:0000256" key="1">
    <source>
        <dbReference type="ARBA" id="ARBA00022692"/>
    </source>
</evidence>
<reference evidence="7 8" key="1">
    <citation type="submission" date="2010-12" db="EMBL/GenBank/DDBJ databases">
        <authorList>
            <person name="Muzny D."/>
            <person name="Qin X."/>
            <person name="Deng J."/>
            <person name="Jiang H."/>
            <person name="Liu Y."/>
            <person name="Qu J."/>
            <person name="Song X.-Z."/>
            <person name="Zhang L."/>
            <person name="Thornton R."/>
            <person name="Coyle M."/>
            <person name="Francisco L."/>
            <person name="Jackson L."/>
            <person name="Javaid M."/>
            <person name="Korchina V."/>
            <person name="Kovar C."/>
            <person name="Mata R."/>
            <person name="Mathew T."/>
            <person name="Ngo R."/>
            <person name="Nguyen L."/>
            <person name="Nguyen N."/>
            <person name="Okwuonu G."/>
            <person name="Ongeri F."/>
            <person name="Pham C."/>
            <person name="Simmons D."/>
            <person name="Wilczek-Boney K."/>
            <person name="Hale W."/>
            <person name="Jakkamsetti A."/>
            <person name="Pham P."/>
            <person name="Ruth R."/>
            <person name="San Lucas F."/>
            <person name="Warren J."/>
            <person name="Zhang J."/>
            <person name="Zhao Z."/>
            <person name="Zhou C."/>
            <person name="Zhu D."/>
            <person name="Lee S."/>
            <person name="Bess C."/>
            <person name="Blankenburg K."/>
            <person name="Forbes L."/>
            <person name="Fu Q."/>
            <person name="Gubbala S."/>
            <person name="Hirani K."/>
            <person name="Jayaseelan J.C."/>
            <person name="Lara F."/>
            <person name="Munidasa M."/>
            <person name="Palculict T."/>
            <person name="Patil S."/>
            <person name="Pu L.-L."/>
            <person name="Saada N."/>
            <person name="Tang L."/>
            <person name="Weissenberger G."/>
            <person name="Zhu Y."/>
            <person name="Hemphill L."/>
            <person name="Shang Y."/>
            <person name="Youmans B."/>
            <person name="Ayvaz T."/>
            <person name="Ross M."/>
            <person name="Santibanez J."/>
            <person name="Aqrawi P."/>
            <person name="Gross S."/>
            <person name="Joshi V."/>
            <person name="Fowler G."/>
            <person name="Nazareth L."/>
            <person name="Reid J."/>
            <person name="Worley K."/>
            <person name="Petrosino J."/>
            <person name="Highlander S."/>
            <person name="Gibbs R."/>
        </authorList>
    </citation>
    <scope>NUCLEOTIDE SEQUENCE [LARGE SCALE GENOMIC DNA]</scope>
    <source>
        <strain evidence="7 8">ATCC 51599</strain>
    </source>
</reference>
<feature type="transmembrane region" description="Helical" evidence="5">
    <location>
        <begin position="58"/>
        <end position="82"/>
    </location>
</feature>
<dbReference type="PROSITE" id="PS50850">
    <property type="entry name" value="MFS"/>
    <property type="match status" value="1"/>
</dbReference>
<feature type="transmembrane region" description="Helical" evidence="5">
    <location>
        <begin position="94"/>
        <end position="114"/>
    </location>
</feature>
<dbReference type="eggNOG" id="COG2807">
    <property type="taxonomic scope" value="Bacteria"/>
</dbReference>
<keyword evidence="3 5" id="KW-0472">Membrane</keyword>
<dbReference type="PANTHER" id="PTHR23523">
    <property type="match status" value="1"/>
</dbReference>
<evidence type="ECO:0000313" key="8">
    <source>
        <dbReference type="Proteomes" id="UP000011021"/>
    </source>
</evidence>
<keyword evidence="1 5" id="KW-0812">Transmembrane</keyword>
<sequence>MKENEETTSAGNKANQATDPPHAGQPASSGPEALGATDAAAPAPQTPTVRRGWPKEGWLLLFAVAALAFNLRSPIVTIGPLVGMIRDDLGVSGSFMGFVTALPVMAFALFSPWAARLGRRYGMENVLVASLVVLLAGIALRSALPSPLTLVLGTALLSAAIAMGNVLLPALAKRSLPEHVNLVVAMMTAGMLVSSTLAAGIAVPLARWQGWTWPLGIWMLTTGVALVPWLRIRQRHRAAAPAGSAPAASPPLNVWRIPAAWVLSLYMGLQSLVFYAVVGFTPSVLQEKGLSAEQAGNLGALFQAVSLLGVVAVSWAPVRGRGRQWLSVGISLTVLAGSLGLWLGSTGTQWLWVSLAGIGTAGVFSLCLMLFAERTDSPAEAAALSGMAQAVGYGIAAIGPLGVGVLYDLLGSWTRTMGLLAALSLLECLLAWSSASPKTLAQTLAGHRRGR</sequence>
<evidence type="ECO:0000313" key="7">
    <source>
        <dbReference type="EMBL" id="EFV95682.1"/>
    </source>
</evidence>
<evidence type="ECO:0000259" key="6">
    <source>
        <dbReference type="PROSITE" id="PS50850"/>
    </source>
</evidence>
<feature type="transmembrane region" description="Helical" evidence="5">
    <location>
        <begin position="259"/>
        <end position="278"/>
    </location>
</feature>
<dbReference type="Proteomes" id="UP000011021">
    <property type="component" value="Unassembled WGS sequence"/>
</dbReference>
<feature type="transmembrane region" description="Helical" evidence="5">
    <location>
        <begin position="180"/>
        <end position="205"/>
    </location>
</feature>
<protein>
    <submittedName>
        <fullName evidence="7">Transporter, major facilitator family protein</fullName>
    </submittedName>
</protein>
<keyword evidence="8" id="KW-1185">Reference proteome</keyword>
<feature type="transmembrane region" description="Helical" evidence="5">
    <location>
        <begin position="413"/>
        <end position="432"/>
    </location>
</feature>
<feature type="region of interest" description="Disordered" evidence="4">
    <location>
        <begin position="1"/>
        <end position="49"/>
    </location>
</feature>
<dbReference type="InterPro" id="IPR011701">
    <property type="entry name" value="MFS"/>
</dbReference>
<dbReference type="RefSeq" id="WP_005672645.1">
    <property type="nucleotide sequence ID" value="NZ_CP146288.1"/>
</dbReference>
<dbReference type="EMBL" id="AEQP01000002">
    <property type="protein sequence ID" value="EFV95682.1"/>
    <property type="molecule type" value="Genomic_DNA"/>
</dbReference>
<feature type="transmembrane region" description="Helical" evidence="5">
    <location>
        <begin position="350"/>
        <end position="372"/>
    </location>
</feature>
<dbReference type="InterPro" id="IPR052524">
    <property type="entry name" value="MFS_Cyanate_Porter"/>
</dbReference>
<dbReference type="InterPro" id="IPR036259">
    <property type="entry name" value="MFS_trans_sf"/>
</dbReference>